<dbReference type="Gene3D" id="3.50.50.60">
    <property type="entry name" value="FAD/NAD(P)-binding domain"/>
    <property type="match status" value="1"/>
</dbReference>
<protein>
    <recommendedName>
        <fullName evidence="5">HMG box domain-containing protein</fullName>
    </recommendedName>
</protein>
<dbReference type="SUPFAM" id="SSF54373">
    <property type="entry name" value="FAD-linked reductases, C-terminal domain"/>
    <property type="match status" value="1"/>
</dbReference>
<dbReference type="PANTHER" id="PTHR10742:SF386">
    <property type="entry name" value="LYSINE-SPECIFIC HISTONE DEMETHYLASE 1A"/>
    <property type="match status" value="1"/>
</dbReference>
<dbReference type="InterPro" id="IPR036910">
    <property type="entry name" value="HMG_box_dom_sf"/>
</dbReference>
<dbReference type="InterPro" id="IPR009071">
    <property type="entry name" value="HMG_box_dom"/>
</dbReference>
<comment type="caution">
    <text evidence="6">The sequence shown here is derived from an EMBL/GenBank/DDBJ whole genome shotgun (WGS) entry which is preliminary data.</text>
</comment>
<feature type="DNA-binding region" description="HMG box" evidence="3">
    <location>
        <begin position="294"/>
        <end position="372"/>
    </location>
</feature>
<keyword evidence="3" id="KW-0238">DNA-binding</keyword>
<dbReference type="GO" id="GO:0003677">
    <property type="term" value="F:DNA binding"/>
    <property type="evidence" value="ECO:0007669"/>
    <property type="project" value="UniProtKB-UniRule"/>
</dbReference>
<reference evidence="6" key="1">
    <citation type="submission" date="2022-11" db="EMBL/GenBank/DDBJ databases">
        <authorList>
            <person name="Scott C."/>
            <person name="Bruce N."/>
        </authorList>
    </citation>
    <scope>NUCLEOTIDE SEQUENCE</scope>
</reference>
<proteinExistence type="inferred from homology"/>
<evidence type="ECO:0000313" key="6">
    <source>
        <dbReference type="EMBL" id="CAI4216208.1"/>
    </source>
</evidence>
<dbReference type="Gene3D" id="1.10.30.10">
    <property type="entry name" value="High mobility group box domain"/>
    <property type="match status" value="1"/>
</dbReference>
<feature type="region of interest" description="Disordered" evidence="4">
    <location>
        <begin position="411"/>
        <end position="435"/>
    </location>
</feature>
<gene>
    <name evidence="6" type="ORF">PPNO1_LOCUS5869</name>
</gene>
<keyword evidence="3" id="KW-0539">Nucleus</keyword>
<sequence length="435" mass="48306">MKTPIRKINYNAAESSGPATIECEDGTVIEADRIVSTIPLGVLKHGDVEFNPPLPSWKVGPIQRLGYGVLNKVILVYKKPFWDQTRHIFGALRRPENVDSLDQVDYRSQRGRFFQFLDVTATTGLPCLVALMAGDAAVDTETALDDDLVREATEVLRTIFGQSVPPPLEVTVARWAKDRFSRGSYSSSGPSMLPTDYDTMAKPVGNLYFAGEHTIGTHPATVHGAYLSGLRAAGEVLSSLIGDIDIPTPLLVPTESQALKRKLLEEPKDPLGIYEEQVYYHTISQIGERPMPPEKLNVSAYRLYCATNQDAARERCQAGIRPGKRKGKAGPNEVRHMLSKMWKQTSPEEKKPFEDMVAERKAAFVVKLAEYERLAPQWDEQAVSVRAAYISEHPFVQPGMGEDGVAADGNEGRAIKQRRRKHVSYTENRMGVTRA</sequence>
<evidence type="ECO:0000313" key="7">
    <source>
        <dbReference type="Proteomes" id="UP000838763"/>
    </source>
</evidence>
<dbReference type="GO" id="GO:0005634">
    <property type="term" value="C:nucleus"/>
    <property type="evidence" value="ECO:0007669"/>
    <property type="project" value="UniProtKB-UniRule"/>
</dbReference>
<feature type="domain" description="HMG box" evidence="5">
    <location>
        <begin position="294"/>
        <end position="372"/>
    </location>
</feature>
<evidence type="ECO:0000256" key="1">
    <source>
        <dbReference type="ARBA" id="ARBA00005995"/>
    </source>
</evidence>
<evidence type="ECO:0000256" key="2">
    <source>
        <dbReference type="ARBA" id="ARBA00023002"/>
    </source>
</evidence>
<evidence type="ECO:0000259" key="5">
    <source>
        <dbReference type="PROSITE" id="PS50118"/>
    </source>
</evidence>
<dbReference type="GO" id="GO:0050660">
    <property type="term" value="F:flavin adenine dinucleotide binding"/>
    <property type="evidence" value="ECO:0007669"/>
    <property type="project" value="TreeGrafter"/>
</dbReference>
<dbReference type="InterPro" id="IPR036188">
    <property type="entry name" value="FAD/NAD-bd_sf"/>
</dbReference>
<evidence type="ECO:0000256" key="3">
    <source>
        <dbReference type="PROSITE-ProRule" id="PRU00267"/>
    </source>
</evidence>
<dbReference type="EMBL" id="CALLCH030000015">
    <property type="protein sequence ID" value="CAI4216208.1"/>
    <property type="molecule type" value="Genomic_DNA"/>
</dbReference>
<dbReference type="GO" id="GO:0006338">
    <property type="term" value="P:chromatin remodeling"/>
    <property type="evidence" value="ECO:0007669"/>
    <property type="project" value="TreeGrafter"/>
</dbReference>
<accession>A0A9P1MCX1</accession>
<dbReference type="OrthoDB" id="9982100at2759"/>
<dbReference type="GO" id="GO:0016491">
    <property type="term" value="F:oxidoreductase activity"/>
    <property type="evidence" value="ECO:0007669"/>
    <property type="project" value="UniProtKB-KW"/>
</dbReference>
<organism evidence="6 7">
    <name type="scientific">Parascedosporium putredinis</name>
    <dbReference type="NCBI Taxonomy" id="1442378"/>
    <lineage>
        <taxon>Eukaryota</taxon>
        <taxon>Fungi</taxon>
        <taxon>Dikarya</taxon>
        <taxon>Ascomycota</taxon>
        <taxon>Pezizomycotina</taxon>
        <taxon>Sordariomycetes</taxon>
        <taxon>Hypocreomycetidae</taxon>
        <taxon>Microascales</taxon>
        <taxon>Microascaceae</taxon>
        <taxon>Parascedosporium</taxon>
    </lineage>
</organism>
<dbReference type="Gene3D" id="3.90.660.10">
    <property type="match status" value="1"/>
</dbReference>
<comment type="similarity">
    <text evidence="1">Belongs to the flavin monoamine oxidase family.</text>
</comment>
<dbReference type="InterPro" id="IPR002937">
    <property type="entry name" value="Amino_oxidase"/>
</dbReference>
<keyword evidence="7" id="KW-1185">Reference proteome</keyword>
<dbReference type="InterPro" id="IPR050281">
    <property type="entry name" value="Flavin_monoamine_oxidase"/>
</dbReference>
<keyword evidence="2" id="KW-0560">Oxidoreductase</keyword>
<dbReference type="SMART" id="SM00398">
    <property type="entry name" value="HMG"/>
    <property type="match status" value="1"/>
</dbReference>
<dbReference type="GO" id="GO:0003682">
    <property type="term" value="F:chromatin binding"/>
    <property type="evidence" value="ECO:0007669"/>
    <property type="project" value="TreeGrafter"/>
</dbReference>
<dbReference type="Proteomes" id="UP000838763">
    <property type="component" value="Unassembled WGS sequence"/>
</dbReference>
<dbReference type="Pfam" id="PF09011">
    <property type="entry name" value="HMG_box_2"/>
    <property type="match status" value="1"/>
</dbReference>
<dbReference type="AlphaFoldDB" id="A0A9P1MCX1"/>
<dbReference type="SUPFAM" id="SSF47095">
    <property type="entry name" value="HMG-box"/>
    <property type="match status" value="1"/>
</dbReference>
<evidence type="ECO:0000256" key="4">
    <source>
        <dbReference type="SAM" id="MobiDB-lite"/>
    </source>
</evidence>
<dbReference type="SUPFAM" id="SSF51905">
    <property type="entry name" value="FAD/NAD(P)-binding domain"/>
    <property type="match status" value="1"/>
</dbReference>
<dbReference type="PANTHER" id="PTHR10742">
    <property type="entry name" value="FLAVIN MONOAMINE OXIDASE"/>
    <property type="match status" value="1"/>
</dbReference>
<name>A0A9P1MCX1_9PEZI</name>
<dbReference type="Pfam" id="PF01593">
    <property type="entry name" value="Amino_oxidase"/>
    <property type="match status" value="1"/>
</dbReference>
<dbReference type="PROSITE" id="PS50118">
    <property type="entry name" value="HMG_BOX_2"/>
    <property type="match status" value="1"/>
</dbReference>